<evidence type="ECO:0000313" key="2">
    <source>
        <dbReference type="EMBL" id="KAL1408465.1"/>
    </source>
</evidence>
<feature type="region of interest" description="Disordered" evidence="1">
    <location>
        <begin position="122"/>
        <end position="144"/>
    </location>
</feature>
<organism evidence="2 3">
    <name type="scientific">Vanrija albida</name>
    <dbReference type="NCBI Taxonomy" id="181172"/>
    <lineage>
        <taxon>Eukaryota</taxon>
        <taxon>Fungi</taxon>
        <taxon>Dikarya</taxon>
        <taxon>Basidiomycota</taxon>
        <taxon>Agaricomycotina</taxon>
        <taxon>Tremellomycetes</taxon>
        <taxon>Trichosporonales</taxon>
        <taxon>Trichosporonaceae</taxon>
        <taxon>Vanrija</taxon>
    </lineage>
</organism>
<proteinExistence type="predicted"/>
<dbReference type="RefSeq" id="XP_069208409.1">
    <property type="nucleotide sequence ID" value="XM_069353767.1"/>
</dbReference>
<dbReference type="Proteomes" id="UP001565368">
    <property type="component" value="Unassembled WGS sequence"/>
</dbReference>
<feature type="compositionally biased region" description="Acidic residues" evidence="1">
    <location>
        <begin position="205"/>
        <end position="214"/>
    </location>
</feature>
<comment type="caution">
    <text evidence="2">The sequence shown here is derived from an EMBL/GenBank/DDBJ whole genome shotgun (WGS) entry which is preliminary data.</text>
</comment>
<evidence type="ECO:0000256" key="1">
    <source>
        <dbReference type="SAM" id="MobiDB-lite"/>
    </source>
</evidence>
<dbReference type="EMBL" id="JBBXJM010000004">
    <property type="protein sequence ID" value="KAL1408465.1"/>
    <property type="molecule type" value="Genomic_DNA"/>
</dbReference>
<sequence>MTTELTERTAEEHGYERAPDPATTIAVLHEAGVDAYAFLTRLIGPHGREDGDAVPWRIDNKYYTADVEFAVYALPGGVPPAAVLLYLFEGGAPDPLPAALARAVLADPPPDIALAVRVVQGDGEGEGKEEEGEADPRPLAPWDPVGDEERFDELGIEVVDEGGVADLDDERPLDPLETVRQTLMTHMWPNMERKAGRRTLPRPEVEDDGSDEEGNAGPRFPVGFGAVDAPRAAGPASDFPALPAAERNGHGGDEADYAQMLDGDEDDDFGGFASAPGPSAAEYARLDAWLDDDGELPPPTAEDVALAELAELAAHPGAARLHGFRAPESDDEGDGFDDNFTARAAAPALPLDPTPILLHLQQVRAELSQVADEDERRDRAGREVTRLMQSLGLGGGAFDLDDDDEEDLAEIGAIRP</sequence>
<gene>
    <name evidence="2" type="ORF">Q8F55_005277</name>
</gene>
<accession>A0ABR3Q159</accession>
<dbReference type="GeneID" id="95986320"/>
<keyword evidence="3" id="KW-1185">Reference proteome</keyword>
<name>A0ABR3Q159_9TREE</name>
<feature type="region of interest" description="Disordered" evidence="1">
    <location>
        <begin position="185"/>
        <end position="276"/>
    </location>
</feature>
<evidence type="ECO:0000313" key="3">
    <source>
        <dbReference type="Proteomes" id="UP001565368"/>
    </source>
</evidence>
<protein>
    <submittedName>
        <fullName evidence="2">Uncharacterized protein</fullName>
    </submittedName>
</protein>
<reference evidence="2 3" key="1">
    <citation type="submission" date="2023-08" db="EMBL/GenBank/DDBJ databases">
        <title>Annotated Genome Sequence of Vanrija albida AlHP1.</title>
        <authorList>
            <person name="Herzog R."/>
        </authorList>
    </citation>
    <scope>NUCLEOTIDE SEQUENCE [LARGE SCALE GENOMIC DNA]</scope>
    <source>
        <strain evidence="2 3">AlHP1</strain>
    </source>
</reference>
<feature type="compositionally biased region" description="Acidic residues" evidence="1">
    <location>
        <begin position="123"/>
        <end position="133"/>
    </location>
</feature>